<dbReference type="OrthoDB" id="893030at2"/>
<dbReference type="AlphaFoldDB" id="A0A3E4IKY9"/>
<evidence type="ECO:0000313" key="7">
    <source>
        <dbReference type="Proteomes" id="UP000283850"/>
    </source>
</evidence>
<name>A0A3E4IKY9_9BACE</name>
<evidence type="ECO:0000313" key="10">
    <source>
        <dbReference type="Proteomes" id="UP000286003"/>
    </source>
</evidence>
<evidence type="ECO:0000313" key="4">
    <source>
        <dbReference type="EMBL" id="RHL96029.1"/>
    </source>
</evidence>
<dbReference type="GO" id="GO:0016747">
    <property type="term" value="F:acyltransferase activity, transferring groups other than amino-acyl groups"/>
    <property type="evidence" value="ECO:0007669"/>
    <property type="project" value="InterPro"/>
</dbReference>
<feature type="domain" description="N-acetyltransferase" evidence="1">
    <location>
        <begin position="11"/>
        <end position="175"/>
    </location>
</feature>
<dbReference type="Proteomes" id="UP000291191">
    <property type="component" value="Unassembled WGS sequence"/>
</dbReference>
<evidence type="ECO:0000313" key="3">
    <source>
        <dbReference type="EMBL" id="RGV52505.1"/>
    </source>
</evidence>
<proteinExistence type="predicted"/>
<dbReference type="Pfam" id="PF13302">
    <property type="entry name" value="Acetyltransf_3"/>
    <property type="match status" value="1"/>
</dbReference>
<dbReference type="InterPro" id="IPR000182">
    <property type="entry name" value="GNAT_dom"/>
</dbReference>
<evidence type="ECO:0000313" key="11">
    <source>
        <dbReference type="Proteomes" id="UP000291191"/>
    </source>
</evidence>
<keyword evidence="11" id="KW-1185">Reference proteome</keyword>
<evidence type="ECO:0000313" key="8">
    <source>
        <dbReference type="Proteomes" id="UP000284772"/>
    </source>
</evidence>
<dbReference type="Proteomes" id="UP000283850">
    <property type="component" value="Unassembled WGS sequence"/>
</dbReference>
<sequence>MKHTYFINDRIRLRAMEPEDLELICEMENDPQQWDISNFTVPYSRYVMKQYMENSQCDMFADKQLRMMIVRLEDGLTIGTVDITDFSPMHARGEVGIVIRKEFRGAGYAKDALTLLCEYAFDFLRMRQLFVHIATDNEASMRLFTSCGFVSCGLLKDWLCIEGCFKDVALLQRIRHD</sequence>
<evidence type="ECO:0000259" key="1">
    <source>
        <dbReference type="PROSITE" id="PS51186"/>
    </source>
</evidence>
<dbReference type="EMBL" id="QRQM01000012">
    <property type="protein sequence ID" value="RHN06418.1"/>
    <property type="molecule type" value="Genomic_DNA"/>
</dbReference>
<organism evidence="4 9">
    <name type="scientific">Bacteroides intestinalis</name>
    <dbReference type="NCBI Taxonomy" id="329854"/>
    <lineage>
        <taxon>Bacteria</taxon>
        <taxon>Pseudomonadati</taxon>
        <taxon>Bacteroidota</taxon>
        <taxon>Bacteroidia</taxon>
        <taxon>Bacteroidales</taxon>
        <taxon>Bacteroidaceae</taxon>
        <taxon>Bacteroides</taxon>
    </lineage>
</organism>
<evidence type="ECO:0000313" key="6">
    <source>
        <dbReference type="EMBL" id="RYT74459.1"/>
    </source>
</evidence>
<protein>
    <submittedName>
        <fullName evidence="4">N-acetyltransferase</fullName>
    </submittedName>
</protein>
<dbReference type="CDD" id="cd04301">
    <property type="entry name" value="NAT_SF"/>
    <property type="match status" value="1"/>
</dbReference>
<comment type="caution">
    <text evidence="4">The sequence shown here is derived from an EMBL/GenBank/DDBJ whole genome shotgun (WGS) entry which is preliminary data.</text>
</comment>
<gene>
    <name evidence="3" type="ORF">DWW10_14555</name>
    <name evidence="2" type="ORF">DWX27_00385</name>
    <name evidence="5" type="ORF">DWZ32_11360</name>
    <name evidence="4" type="ORF">DWZ95_04345</name>
    <name evidence="6" type="ORF">EAJ06_22285</name>
</gene>
<dbReference type="EMBL" id="QRWT01000001">
    <property type="protein sequence ID" value="RGT58210.1"/>
    <property type="molecule type" value="Genomic_DNA"/>
</dbReference>
<accession>A0A3E4IKY9</accession>
<dbReference type="EMBL" id="RCXO01000045">
    <property type="protein sequence ID" value="RYT74459.1"/>
    <property type="molecule type" value="Genomic_DNA"/>
</dbReference>
<dbReference type="EMBL" id="QRZF01000009">
    <property type="protein sequence ID" value="RGV52505.1"/>
    <property type="molecule type" value="Genomic_DNA"/>
</dbReference>
<dbReference type="PANTHER" id="PTHR43415:SF3">
    <property type="entry name" value="GNAT-FAMILY ACETYLTRANSFERASE"/>
    <property type="match status" value="1"/>
</dbReference>
<dbReference type="Gene3D" id="3.40.630.30">
    <property type="match status" value="1"/>
</dbReference>
<dbReference type="Proteomes" id="UP000286003">
    <property type="component" value="Unassembled WGS sequence"/>
</dbReference>
<evidence type="ECO:0000313" key="9">
    <source>
        <dbReference type="Proteomes" id="UP000285013"/>
    </source>
</evidence>
<dbReference type="EMBL" id="QRPE01000002">
    <property type="protein sequence ID" value="RHL96029.1"/>
    <property type="molecule type" value="Genomic_DNA"/>
</dbReference>
<dbReference type="PANTHER" id="PTHR43415">
    <property type="entry name" value="SPERMIDINE N(1)-ACETYLTRANSFERASE"/>
    <property type="match status" value="1"/>
</dbReference>
<dbReference type="PROSITE" id="PS51186">
    <property type="entry name" value="GNAT"/>
    <property type="match status" value="1"/>
</dbReference>
<evidence type="ECO:0000313" key="2">
    <source>
        <dbReference type="EMBL" id="RGT58210.1"/>
    </source>
</evidence>
<dbReference type="InterPro" id="IPR016181">
    <property type="entry name" value="Acyl_CoA_acyltransferase"/>
</dbReference>
<reference evidence="7 8" key="1">
    <citation type="submission" date="2018-08" db="EMBL/GenBank/DDBJ databases">
        <title>A genome reference for cultivated species of the human gut microbiota.</title>
        <authorList>
            <person name="Zou Y."/>
            <person name="Xue W."/>
            <person name="Luo G."/>
        </authorList>
    </citation>
    <scope>NUCLEOTIDE SEQUENCE [LARGE SCALE GENOMIC DNA]</scope>
    <source>
        <strain evidence="3 7">AF14-32</strain>
        <strain evidence="2 8">AF19-10AC</strain>
        <strain evidence="5 10">AF31-23</strain>
        <strain evidence="4 9">AF36-16BH</strain>
    </source>
</reference>
<keyword evidence="4" id="KW-0808">Transferase</keyword>
<evidence type="ECO:0000313" key="5">
    <source>
        <dbReference type="EMBL" id="RHN06418.1"/>
    </source>
</evidence>
<dbReference type="SUPFAM" id="SSF55729">
    <property type="entry name" value="Acyl-CoA N-acyltransferases (Nat)"/>
    <property type="match status" value="1"/>
</dbReference>
<reference evidence="6 11" key="2">
    <citation type="journal article" date="2019" name="Science, e1252229">
        <title>Invertible promoters mediate bacterial phase variation, antibiotic resistance, and host adaptation in the gut.</title>
        <authorList>
            <person name="Jiang X."/>
            <person name="Hall A.B."/>
            <person name="Arthur T.D."/>
            <person name="Plichta D.R."/>
            <person name="Covington C.T."/>
            <person name="Poyet M."/>
            <person name="Crothers J."/>
            <person name="Moses P.L."/>
            <person name="Tolonen A.C."/>
            <person name="Vlamakis H."/>
            <person name="Alm E.J."/>
            <person name="Xavier R.J."/>
        </authorList>
    </citation>
    <scope>NUCLEOTIDE SEQUENCE [LARGE SCALE GENOMIC DNA]</scope>
    <source>
        <strain evidence="11">bf_0095</strain>
        <strain evidence="6">Bf_0095</strain>
    </source>
</reference>
<dbReference type="GeneID" id="26159785"/>
<dbReference type="Proteomes" id="UP000285013">
    <property type="component" value="Unassembled WGS sequence"/>
</dbReference>
<dbReference type="Proteomes" id="UP000284772">
    <property type="component" value="Unassembled WGS sequence"/>
</dbReference>
<dbReference type="RefSeq" id="WP_007663107.1">
    <property type="nucleotide sequence ID" value="NZ_CABMMK010000001.1"/>
</dbReference>